<dbReference type="NCBIfam" id="TIGR00004">
    <property type="entry name" value="Rid family detoxifying hydrolase"/>
    <property type="match status" value="1"/>
</dbReference>
<dbReference type="InterPro" id="IPR035959">
    <property type="entry name" value="RutC-like_sf"/>
</dbReference>
<dbReference type="InterPro" id="IPR006175">
    <property type="entry name" value="YjgF/YER057c/UK114"/>
</dbReference>
<proteinExistence type="inferred from homology"/>
<accession>A0ABQ1LKQ5</accession>
<comment type="similarity">
    <text evidence="1">Belongs to the RutC family.</text>
</comment>
<dbReference type="CDD" id="cd00448">
    <property type="entry name" value="YjgF_YER057c_UK114_family"/>
    <property type="match status" value="1"/>
</dbReference>
<protein>
    <submittedName>
        <fullName evidence="2">Reactive intermediate/imine deaminase</fullName>
    </submittedName>
</protein>
<reference evidence="3" key="1">
    <citation type="journal article" date="2019" name="Int. J. Syst. Evol. Microbiol.">
        <title>The Global Catalogue of Microorganisms (GCM) 10K type strain sequencing project: providing services to taxonomists for standard genome sequencing and annotation.</title>
        <authorList>
            <consortium name="The Broad Institute Genomics Platform"/>
            <consortium name="The Broad Institute Genome Sequencing Center for Infectious Disease"/>
            <person name="Wu L."/>
            <person name="Ma J."/>
        </authorList>
    </citation>
    <scope>NUCLEOTIDE SEQUENCE [LARGE SCALE GENOMIC DNA]</scope>
    <source>
        <strain evidence="3">CGMCC 1.12479</strain>
    </source>
</reference>
<dbReference type="SUPFAM" id="SSF55298">
    <property type="entry name" value="YjgF-like"/>
    <property type="match status" value="1"/>
</dbReference>
<organism evidence="2 3">
    <name type="scientific">Belliella aquatica</name>
    <dbReference type="NCBI Taxonomy" id="1323734"/>
    <lineage>
        <taxon>Bacteria</taxon>
        <taxon>Pseudomonadati</taxon>
        <taxon>Bacteroidota</taxon>
        <taxon>Cytophagia</taxon>
        <taxon>Cytophagales</taxon>
        <taxon>Cyclobacteriaceae</taxon>
        <taxon>Belliella</taxon>
    </lineage>
</organism>
<gene>
    <name evidence="2" type="primary">yjgF</name>
    <name evidence="2" type="ORF">GCM10010993_01360</name>
</gene>
<comment type="caution">
    <text evidence="2">The sequence shown here is derived from an EMBL/GenBank/DDBJ whole genome shotgun (WGS) entry which is preliminary data.</text>
</comment>
<dbReference type="Gene3D" id="3.30.1330.40">
    <property type="entry name" value="RutC-like"/>
    <property type="match status" value="1"/>
</dbReference>
<dbReference type="EMBL" id="BMFD01000001">
    <property type="protein sequence ID" value="GGC26000.1"/>
    <property type="molecule type" value="Genomic_DNA"/>
</dbReference>
<name>A0ABQ1LKQ5_9BACT</name>
<dbReference type="InterPro" id="IPR006056">
    <property type="entry name" value="RidA"/>
</dbReference>
<dbReference type="Pfam" id="PF01042">
    <property type="entry name" value="Ribonuc_L-PSP"/>
    <property type="match status" value="1"/>
</dbReference>
<evidence type="ECO:0000313" key="2">
    <source>
        <dbReference type="EMBL" id="GGC26000.1"/>
    </source>
</evidence>
<dbReference type="PANTHER" id="PTHR11803:SF58">
    <property type="entry name" value="PROTEIN HMF1-RELATED"/>
    <property type="match status" value="1"/>
</dbReference>
<evidence type="ECO:0000313" key="3">
    <source>
        <dbReference type="Proteomes" id="UP000635885"/>
    </source>
</evidence>
<dbReference type="Proteomes" id="UP000635885">
    <property type="component" value="Unassembled WGS sequence"/>
</dbReference>
<dbReference type="PANTHER" id="PTHR11803">
    <property type="entry name" value="2-IMINOBUTANOATE/2-IMINOPROPANOATE DEAMINASE RIDA"/>
    <property type="match status" value="1"/>
</dbReference>
<sequence>MESARENMEKEIIYTSEAPAPIGPYSQAVKAGNTLYISGQIALDAESGDLINENITEETHAVMKNLEAVLRQAGYGFDNVAKCTIFIKDMGQFATINDAYGQYFKVNPPARETVEVSRLPKDVNVEISCIAVK</sequence>
<keyword evidence="3" id="KW-1185">Reference proteome</keyword>
<evidence type="ECO:0000256" key="1">
    <source>
        <dbReference type="ARBA" id="ARBA00010552"/>
    </source>
</evidence>